<dbReference type="GO" id="GO:0030788">
    <property type="term" value="F:precorrin-2 C20-methyltransferase activity"/>
    <property type="evidence" value="ECO:0007669"/>
    <property type="project" value="InterPro"/>
</dbReference>
<comment type="pathway">
    <text evidence="1">Cofactor biosynthesis; adenosylcobalamin biosynthesis.</text>
</comment>
<reference evidence="9" key="2">
    <citation type="journal article" date="2018" name="ISME J.">
        <title>A dynamic microbial community with high functional redundancy inhabits the cold, oxic subseafloor aquifer.</title>
        <authorList>
            <person name="Tully B.J."/>
            <person name="Wheat C.G."/>
            <person name="Glazer B.T."/>
            <person name="Huber J.A."/>
        </authorList>
    </citation>
    <scope>NUCLEOTIDE SEQUENCE</scope>
    <source>
        <strain evidence="9">NORP83</strain>
    </source>
</reference>
<organism evidence="9">
    <name type="scientific">OCS116 cluster bacterium</name>
    <dbReference type="NCBI Taxonomy" id="2030921"/>
    <lineage>
        <taxon>Bacteria</taxon>
        <taxon>Pseudomonadati</taxon>
        <taxon>Pseudomonadota</taxon>
        <taxon>Alphaproteobacteria</taxon>
        <taxon>OCS116 cluster</taxon>
    </lineage>
</organism>
<evidence type="ECO:0000256" key="6">
    <source>
        <dbReference type="ARBA" id="ARBA00022691"/>
    </source>
</evidence>
<keyword evidence="6" id="KW-0949">S-adenosyl-L-methionine</keyword>
<dbReference type="CDD" id="cd11645">
    <property type="entry name" value="Precorrin_2_C20_MT"/>
    <property type="match status" value="1"/>
</dbReference>
<evidence type="ECO:0000256" key="2">
    <source>
        <dbReference type="ARBA" id="ARBA00005879"/>
    </source>
</evidence>
<dbReference type="InterPro" id="IPR035996">
    <property type="entry name" value="4pyrrol_Methylase_sf"/>
</dbReference>
<evidence type="ECO:0000256" key="5">
    <source>
        <dbReference type="ARBA" id="ARBA00022679"/>
    </source>
</evidence>
<dbReference type="Gene3D" id="3.30.950.10">
    <property type="entry name" value="Methyltransferase, Cobalt-precorrin-4 Transmethylase, Domain 2"/>
    <property type="match status" value="1"/>
</dbReference>
<dbReference type="EMBL" id="NVUS01000020">
    <property type="protein sequence ID" value="PCI98616.1"/>
    <property type="molecule type" value="Genomic_DNA"/>
</dbReference>
<dbReference type="InterPro" id="IPR014777">
    <property type="entry name" value="4pyrrole_Mease_sub1"/>
</dbReference>
<keyword evidence="5 9" id="KW-0808">Transferase</keyword>
<dbReference type="Gene3D" id="3.40.1010.10">
    <property type="entry name" value="Cobalt-precorrin-4 Transmethylase, Domain 1"/>
    <property type="match status" value="1"/>
</dbReference>
<keyword evidence="3" id="KW-0169">Cobalamin biosynthesis</keyword>
<dbReference type="GO" id="GO:0032259">
    <property type="term" value="P:methylation"/>
    <property type="evidence" value="ECO:0007669"/>
    <property type="project" value="UniProtKB-KW"/>
</dbReference>
<evidence type="ECO:0000256" key="4">
    <source>
        <dbReference type="ARBA" id="ARBA00022603"/>
    </source>
</evidence>
<feature type="domain" description="Tetrapyrrole methylase" evidence="8">
    <location>
        <begin position="4"/>
        <end position="209"/>
    </location>
</feature>
<dbReference type="PIRSF" id="PIRSF036427">
    <property type="entry name" value="Precrrn-2_mtase"/>
    <property type="match status" value="1"/>
</dbReference>
<dbReference type="SUPFAM" id="SSF53790">
    <property type="entry name" value="Tetrapyrrole methylase"/>
    <property type="match status" value="1"/>
</dbReference>
<sequence length="229" mass="25489">MAGKLYGIGVGPGDPELLTLKAARLIGEADIVAYPMNKAGKSVAFQIASTHIMENCETFGFYVPMSTDRRAANLAYDEAATRLRQYLDAGKKVVCLCEGDAFLYGSFVYIFERLTDEYKIEIIPALPAFVAASAALKIPILTQNEDLQIIPATLDEAILIDKMRTCNNIAIYKIGRHFAKIRQILAKLNLLEKSNLVEYVSQSQQKVIPMAATNEDTRPYFSMIIINRR</sequence>
<evidence type="ECO:0000256" key="7">
    <source>
        <dbReference type="PIRNR" id="PIRNR036427"/>
    </source>
</evidence>
<dbReference type="InterPro" id="IPR006364">
    <property type="entry name" value="CobI/CbiL/CobIJ_dom"/>
</dbReference>
<protein>
    <submittedName>
        <fullName evidence="9">Precorrin-2 C(20)-methyltransferase</fullName>
    </submittedName>
</protein>
<dbReference type="UniPathway" id="UPA00148"/>
<dbReference type="InterPro" id="IPR000878">
    <property type="entry name" value="4pyrrol_Mease"/>
</dbReference>
<gene>
    <name evidence="9" type="primary">cobI</name>
    <name evidence="9" type="ORF">COB13_13220</name>
</gene>
<accession>A0A2A4YV00</accession>
<evidence type="ECO:0000256" key="1">
    <source>
        <dbReference type="ARBA" id="ARBA00004953"/>
    </source>
</evidence>
<dbReference type="Pfam" id="PF00590">
    <property type="entry name" value="TP_methylase"/>
    <property type="match status" value="1"/>
</dbReference>
<evidence type="ECO:0000313" key="9">
    <source>
        <dbReference type="EMBL" id="PCI98616.1"/>
    </source>
</evidence>
<comment type="caution">
    <text evidence="9">The sequence shown here is derived from an EMBL/GenBank/DDBJ whole genome shotgun (WGS) entry which is preliminary data.</text>
</comment>
<evidence type="ECO:0000256" key="3">
    <source>
        <dbReference type="ARBA" id="ARBA00022573"/>
    </source>
</evidence>
<dbReference type="PANTHER" id="PTHR43467:SF2">
    <property type="entry name" value="COBALT-PRECORRIN-2 C(20)-METHYLTRANSFERASE"/>
    <property type="match status" value="1"/>
</dbReference>
<comment type="similarity">
    <text evidence="2 7">Belongs to the precorrin methyltransferase family.</text>
</comment>
<reference key="1">
    <citation type="submission" date="2017-08" db="EMBL/GenBank/DDBJ databases">
        <title>A dynamic microbial community with high functional redundancy inhabits the cold, oxic subseafloor aquifer.</title>
        <authorList>
            <person name="Tully B.J."/>
            <person name="Wheat C.G."/>
            <person name="Glazer B.T."/>
            <person name="Huber J.A."/>
        </authorList>
    </citation>
    <scope>NUCLEOTIDE SEQUENCE [LARGE SCALE GENOMIC DNA]</scope>
</reference>
<proteinExistence type="inferred from homology"/>
<dbReference type="PANTHER" id="PTHR43467">
    <property type="entry name" value="COBALT-PRECORRIN-2 C(20)-METHYLTRANSFERASE"/>
    <property type="match status" value="1"/>
</dbReference>
<name>A0A2A4YV00_9PROT</name>
<dbReference type="GO" id="GO:0009236">
    <property type="term" value="P:cobalamin biosynthetic process"/>
    <property type="evidence" value="ECO:0007669"/>
    <property type="project" value="UniProtKB-UniRule"/>
</dbReference>
<dbReference type="AlphaFoldDB" id="A0A2A4YV00"/>
<keyword evidence="4 9" id="KW-0489">Methyltransferase</keyword>
<evidence type="ECO:0000259" key="8">
    <source>
        <dbReference type="Pfam" id="PF00590"/>
    </source>
</evidence>
<dbReference type="InterPro" id="IPR012382">
    <property type="entry name" value="CobI/CbiL"/>
</dbReference>
<dbReference type="NCBIfam" id="TIGR01467">
    <property type="entry name" value="cobI_cbiL"/>
    <property type="match status" value="1"/>
</dbReference>
<dbReference type="InterPro" id="IPR014776">
    <property type="entry name" value="4pyrrole_Mease_sub2"/>
</dbReference>